<name>A0ABR3D4M4_NEUIN</name>
<feature type="compositionally biased region" description="Basic and acidic residues" evidence="2">
    <location>
        <begin position="144"/>
        <end position="164"/>
    </location>
</feature>
<dbReference type="Proteomes" id="UP001451303">
    <property type="component" value="Unassembled WGS sequence"/>
</dbReference>
<feature type="compositionally biased region" description="Basic and acidic residues" evidence="2">
    <location>
        <begin position="204"/>
        <end position="218"/>
    </location>
</feature>
<feature type="compositionally biased region" description="Basic and acidic residues" evidence="2">
    <location>
        <begin position="243"/>
        <end position="255"/>
    </location>
</feature>
<feature type="compositionally biased region" description="Polar residues" evidence="2">
    <location>
        <begin position="536"/>
        <end position="548"/>
    </location>
</feature>
<comment type="caution">
    <text evidence="3">The sequence shown here is derived from an EMBL/GenBank/DDBJ whole genome shotgun (WGS) entry which is preliminary data.</text>
</comment>
<feature type="compositionally biased region" description="Polar residues" evidence="2">
    <location>
        <begin position="183"/>
        <end position="195"/>
    </location>
</feature>
<evidence type="ECO:0000256" key="1">
    <source>
        <dbReference type="SAM" id="Coils"/>
    </source>
</evidence>
<sequence>MALSSPSSSPSEAVSRRQSLSIGCAPKKQLNNIEVLSLMRQQREHPSPLREWSPVHPGIQLRVNLLNKLISDLERTHLRLQQEAQKTQQASQIVQDFAAWPSIAPEYAAIKAANPWLAKQAAKYARPVIEKEYTQAIAFLQAKQRREQLPEGDKLKRISGEERTPSPASSPEEHRQLRKKASSQDLRSSLITHQGSPAPRRPRTPPEKEGSGRPKTPERPTPIVTRRPKKTPSPRQGPPPVNEIKKLHLSPHDSSKSSSSKTRSTSSGLSPSPMSNHLSKPKASPLACLESMGIVLTAEQRLEFAQRAEQLEAMAYLELRWHRLHYAMTEIQGFCVRGLAERESERIAKMMYPIRRRRSTAAGGSGVSALRGLLAGLDEDDDLTLFGSDDDGDEFDNELSHYEDEWEAESEDSDLYDECDSGENDDSDEDNFPGSAVAYNNHKYGARGAISTSNTPDLFARAGAQSRLSMSVDIEQQQQQHLPLDPHHPPLPDTPPVISSIGNDTSLPKIDAELEQSIALTPPATPKPAPRRINLNPRNVTLPPSNPRASTLNLNLGLGGGGDNLRNKPNPALAKEIDTLLPCEKENLPSTPLKTLNINRSNARPLGGGTGLLTPAASGQSSGGKKVGIVDLGIKSRPPVLSRKLGVMSAKEVDGGGGGKGDAGGRKEDACATKENQPPVVGNGSGGAGVPGGGSSSSSGSRPGLLRPGLGRRFSYHAGGGRVLG</sequence>
<accession>A0ABR3D4M4</accession>
<feature type="compositionally biased region" description="Acidic residues" evidence="2">
    <location>
        <begin position="385"/>
        <end position="397"/>
    </location>
</feature>
<proteinExistence type="predicted"/>
<feature type="region of interest" description="Disordered" evidence="2">
    <location>
        <begin position="385"/>
        <end position="436"/>
    </location>
</feature>
<feature type="region of interest" description="Disordered" evidence="2">
    <location>
        <begin position="1"/>
        <end position="20"/>
    </location>
</feature>
<feature type="compositionally biased region" description="Polar residues" evidence="2">
    <location>
        <begin position="592"/>
        <end position="602"/>
    </location>
</feature>
<feature type="compositionally biased region" description="Low complexity" evidence="2">
    <location>
        <begin position="256"/>
        <end position="277"/>
    </location>
</feature>
<organism evidence="3 4">
    <name type="scientific">Neurospora intermedia</name>
    <dbReference type="NCBI Taxonomy" id="5142"/>
    <lineage>
        <taxon>Eukaryota</taxon>
        <taxon>Fungi</taxon>
        <taxon>Dikarya</taxon>
        <taxon>Ascomycota</taxon>
        <taxon>Pezizomycotina</taxon>
        <taxon>Sordariomycetes</taxon>
        <taxon>Sordariomycetidae</taxon>
        <taxon>Sordariales</taxon>
        <taxon>Sordariaceae</taxon>
        <taxon>Neurospora</taxon>
    </lineage>
</organism>
<evidence type="ECO:0000313" key="4">
    <source>
        <dbReference type="Proteomes" id="UP001451303"/>
    </source>
</evidence>
<gene>
    <name evidence="3" type="ORF">QR685DRAFT_365262</name>
</gene>
<feature type="compositionally biased region" description="Acidic residues" evidence="2">
    <location>
        <begin position="404"/>
        <end position="431"/>
    </location>
</feature>
<dbReference type="EMBL" id="JAVLET010000009">
    <property type="protein sequence ID" value="KAL0467648.1"/>
    <property type="molecule type" value="Genomic_DNA"/>
</dbReference>
<feature type="region of interest" description="Disordered" evidence="2">
    <location>
        <begin position="144"/>
        <end position="283"/>
    </location>
</feature>
<feature type="coiled-coil region" evidence="1">
    <location>
        <begin position="63"/>
        <end position="90"/>
    </location>
</feature>
<evidence type="ECO:0000313" key="3">
    <source>
        <dbReference type="EMBL" id="KAL0467648.1"/>
    </source>
</evidence>
<keyword evidence="4" id="KW-1185">Reference proteome</keyword>
<keyword evidence="1" id="KW-0175">Coiled coil</keyword>
<feature type="region of interest" description="Disordered" evidence="2">
    <location>
        <begin position="592"/>
        <end position="626"/>
    </location>
</feature>
<feature type="region of interest" description="Disordered" evidence="2">
    <location>
        <begin position="521"/>
        <end position="548"/>
    </location>
</feature>
<feature type="region of interest" description="Disordered" evidence="2">
    <location>
        <begin position="647"/>
        <end position="725"/>
    </location>
</feature>
<evidence type="ECO:0000256" key="2">
    <source>
        <dbReference type="SAM" id="MobiDB-lite"/>
    </source>
</evidence>
<feature type="compositionally biased region" description="Low complexity" evidence="2">
    <location>
        <begin position="696"/>
        <end position="712"/>
    </location>
</feature>
<feature type="compositionally biased region" description="Basic and acidic residues" evidence="2">
    <location>
        <begin position="663"/>
        <end position="672"/>
    </location>
</feature>
<feature type="compositionally biased region" description="Gly residues" evidence="2">
    <location>
        <begin position="683"/>
        <end position="695"/>
    </location>
</feature>
<reference evidence="3 4" key="1">
    <citation type="submission" date="2023-09" db="EMBL/GenBank/DDBJ databases">
        <title>Multi-omics analysis of a traditional fermented food reveals byproduct-associated fungal strains for waste-to-food upcycling.</title>
        <authorList>
            <consortium name="Lawrence Berkeley National Laboratory"/>
            <person name="Rekdal V.M."/>
            <person name="Villalobos-Escobedo J.M."/>
            <person name="Rodriguez-Valeron N."/>
            <person name="Garcia M.O."/>
            <person name="Vasquez D.P."/>
            <person name="Damayanti I."/>
            <person name="Sorensen P.M."/>
            <person name="Baidoo E.E."/>
            <person name="De Carvalho A.C."/>
            <person name="Riley R."/>
            <person name="Lipzen A."/>
            <person name="He G."/>
            <person name="Yan M."/>
            <person name="Haridas S."/>
            <person name="Daum C."/>
            <person name="Yoshinaga Y."/>
            <person name="Ng V."/>
            <person name="Grigoriev I.V."/>
            <person name="Munk R."/>
            <person name="Nuraida L."/>
            <person name="Wijaya C.H."/>
            <person name="Morales P.-C."/>
            <person name="Keasling J.D."/>
        </authorList>
    </citation>
    <scope>NUCLEOTIDE SEQUENCE [LARGE SCALE GENOMIC DNA]</scope>
    <source>
        <strain evidence="3 4">FGSC 2613</strain>
    </source>
</reference>
<protein>
    <submittedName>
        <fullName evidence="3">Uncharacterized protein</fullName>
    </submittedName>
</protein>
<feature type="compositionally biased region" description="Low complexity" evidence="2">
    <location>
        <begin position="1"/>
        <end position="11"/>
    </location>
</feature>